<evidence type="ECO:0000256" key="1">
    <source>
        <dbReference type="ARBA" id="ARBA00010688"/>
    </source>
</evidence>
<dbReference type="InterPro" id="IPR002173">
    <property type="entry name" value="Carboh/pur_kinase_PfkB_CS"/>
</dbReference>
<gene>
    <name evidence="7" type="ORF">IAC61_02490</name>
</gene>
<dbReference type="CDD" id="cd01167">
    <property type="entry name" value="bac_FRK"/>
    <property type="match status" value="1"/>
</dbReference>
<keyword evidence="4 7" id="KW-0418">Kinase</keyword>
<reference evidence="7" key="2">
    <citation type="journal article" date="2021" name="PeerJ">
        <title>Extensive microbial diversity within the chicken gut microbiome revealed by metagenomics and culture.</title>
        <authorList>
            <person name="Gilroy R."/>
            <person name="Ravi A."/>
            <person name="Getino M."/>
            <person name="Pursley I."/>
            <person name="Horton D.L."/>
            <person name="Alikhan N.F."/>
            <person name="Baker D."/>
            <person name="Gharbi K."/>
            <person name="Hall N."/>
            <person name="Watson M."/>
            <person name="Adriaenssens E.M."/>
            <person name="Foster-Nyarko E."/>
            <person name="Jarju S."/>
            <person name="Secka A."/>
            <person name="Antonio M."/>
            <person name="Oren A."/>
            <person name="Chaudhuri R.R."/>
            <person name="La Ragione R."/>
            <person name="Hildebrand F."/>
            <person name="Pallen M.J."/>
        </authorList>
    </citation>
    <scope>NUCLEOTIDE SEQUENCE</scope>
    <source>
        <strain evidence="7">17113</strain>
    </source>
</reference>
<protein>
    <submittedName>
        <fullName evidence="7">Carbohydrate kinase</fullName>
    </submittedName>
</protein>
<evidence type="ECO:0000259" key="6">
    <source>
        <dbReference type="Pfam" id="PF00294"/>
    </source>
</evidence>
<evidence type="ECO:0000313" key="8">
    <source>
        <dbReference type="Proteomes" id="UP000823634"/>
    </source>
</evidence>
<dbReference type="InterPro" id="IPR050306">
    <property type="entry name" value="PfkB_Carbo_kinase"/>
</dbReference>
<dbReference type="PANTHER" id="PTHR43085">
    <property type="entry name" value="HEXOKINASE FAMILY MEMBER"/>
    <property type="match status" value="1"/>
</dbReference>
<proteinExistence type="inferred from homology"/>
<evidence type="ECO:0000256" key="4">
    <source>
        <dbReference type="ARBA" id="ARBA00022777"/>
    </source>
</evidence>
<sequence>MIVCAGELIVDCFNENGNTVKAAGGAPFNVAAGISLLGGEACFYGAVGDDENGEFMLSEIAKLPFSKTQIDVIKGRHTTYSEVISENGERSFRFHRDGVDYLLSFPSASLLLDKEPSIIHLGSLCLPFPEGRQFVDGVYGYLSSHPNTRLSFDVNYRDSMFPEGEEGKRLFLDVIAHADIVKVTEEELAYLTGEVDVVLGARRLSSTGQLLCVSLGSKGSFFHLDELEGFVPSLRALVPVDTTGAGDSFLSYVLFALDGRELRSFRHEELFDLFERANACGALATQKKGALSSFPRLSEVEGYISRS</sequence>
<dbReference type="SUPFAM" id="SSF53613">
    <property type="entry name" value="Ribokinase-like"/>
    <property type="match status" value="1"/>
</dbReference>
<keyword evidence="5" id="KW-0067">ATP-binding</keyword>
<reference evidence="7" key="1">
    <citation type="submission" date="2020-10" db="EMBL/GenBank/DDBJ databases">
        <authorList>
            <person name="Gilroy R."/>
        </authorList>
    </citation>
    <scope>NUCLEOTIDE SEQUENCE</scope>
    <source>
        <strain evidence="7">17113</strain>
    </source>
</reference>
<comment type="caution">
    <text evidence="7">The sequence shown here is derived from an EMBL/GenBank/DDBJ whole genome shotgun (WGS) entry which is preliminary data.</text>
</comment>
<feature type="domain" description="Carbohydrate kinase PfkB" evidence="6">
    <location>
        <begin position="13"/>
        <end position="295"/>
    </location>
</feature>
<evidence type="ECO:0000256" key="3">
    <source>
        <dbReference type="ARBA" id="ARBA00022741"/>
    </source>
</evidence>
<evidence type="ECO:0000256" key="2">
    <source>
        <dbReference type="ARBA" id="ARBA00022679"/>
    </source>
</evidence>
<accession>A0A9D9DED4</accession>
<dbReference type="Gene3D" id="3.40.1190.20">
    <property type="match status" value="1"/>
</dbReference>
<keyword evidence="3" id="KW-0547">Nucleotide-binding</keyword>
<evidence type="ECO:0000256" key="5">
    <source>
        <dbReference type="ARBA" id="ARBA00022840"/>
    </source>
</evidence>
<dbReference type="GO" id="GO:0005524">
    <property type="term" value="F:ATP binding"/>
    <property type="evidence" value="ECO:0007669"/>
    <property type="project" value="UniProtKB-KW"/>
</dbReference>
<dbReference type="Pfam" id="PF00294">
    <property type="entry name" value="PfkB"/>
    <property type="match status" value="1"/>
</dbReference>
<dbReference type="GO" id="GO:0016301">
    <property type="term" value="F:kinase activity"/>
    <property type="evidence" value="ECO:0007669"/>
    <property type="project" value="UniProtKB-KW"/>
</dbReference>
<comment type="similarity">
    <text evidence="1">Belongs to the carbohydrate kinase PfkB family.</text>
</comment>
<organism evidence="7 8">
    <name type="scientific">Candidatus Alloenteromonas pullistercoris</name>
    <dbReference type="NCBI Taxonomy" id="2840785"/>
    <lineage>
        <taxon>Bacteria</taxon>
        <taxon>Bacillati</taxon>
        <taxon>Bacillota</taxon>
        <taxon>Bacillota incertae sedis</taxon>
        <taxon>Candidatus Alloenteromonas</taxon>
    </lineage>
</organism>
<dbReference type="InterPro" id="IPR029056">
    <property type="entry name" value="Ribokinase-like"/>
</dbReference>
<dbReference type="Proteomes" id="UP000823634">
    <property type="component" value="Unassembled WGS sequence"/>
</dbReference>
<keyword evidence="2" id="KW-0808">Transferase</keyword>
<dbReference type="InterPro" id="IPR011611">
    <property type="entry name" value="PfkB_dom"/>
</dbReference>
<evidence type="ECO:0000313" key="7">
    <source>
        <dbReference type="EMBL" id="MBO8426174.1"/>
    </source>
</evidence>
<dbReference type="PROSITE" id="PS00583">
    <property type="entry name" value="PFKB_KINASES_1"/>
    <property type="match status" value="1"/>
</dbReference>
<name>A0A9D9DED4_9FIRM</name>
<dbReference type="AlphaFoldDB" id="A0A9D9DED4"/>
<dbReference type="PANTHER" id="PTHR43085:SF1">
    <property type="entry name" value="PSEUDOURIDINE KINASE-RELATED"/>
    <property type="match status" value="1"/>
</dbReference>
<dbReference type="EMBL" id="JADINA010000019">
    <property type="protein sequence ID" value="MBO8426174.1"/>
    <property type="molecule type" value="Genomic_DNA"/>
</dbReference>